<sequence>MSKDDDGKKELPKRLEGMVPTAEQIFRALGQQRYSYELDSEFVRAVDNEKYVATASPFKAHRFGPPLEFVKADGSLAFTWVYLARDSLVASWESQVILNNRGAGNGFHITRKATERGVLARIRFKRELVLWNLGEDHSSRLGIQDIVSSSDHEACQWLGLRLREAMLRLPPEARPDGFAYPSRRVRGAPALALGDWATTDLFEQADVTTEAFVGSDIHAYFMGDPMRTEPPDLDAPPAVAG</sequence>
<keyword evidence="2" id="KW-1185">Reference proteome</keyword>
<reference evidence="1" key="1">
    <citation type="submission" date="2021-02" db="EMBL/GenBank/DDBJ databases">
        <authorList>
            <person name="Vanwijnsberghe S."/>
        </authorList>
    </citation>
    <scope>NUCLEOTIDE SEQUENCE</scope>
    <source>
        <strain evidence="1">R-70211</strain>
    </source>
</reference>
<accession>A0A9N8N729</accession>
<evidence type="ECO:0008006" key="3">
    <source>
        <dbReference type="Google" id="ProtNLM"/>
    </source>
</evidence>
<dbReference type="Proteomes" id="UP000675121">
    <property type="component" value="Unassembled WGS sequence"/>
</dbReference>
<name>A0A9N8N729_9BURK</name>
<gene>
    <name evidence="1" type="ORF">R70211_06847</name>
</gene>
<protein>
    <recommendedName>
        <fullName evidence="3">RES domain-containing protein</fullName>
    </recommendedName>
</protein>
<proteinExistence type="predicted"/>
<comment type="caution">
    <text evidence="1">The sequence shown here is derived from an EMBL/GenBank/DDBJ whole genome shotgun (WGS) entry which is preliminary data.</text>
</comment>
<dbReference type="RefSeq" id="WP_201139472.1">
    <property type="nucleotide sequence ID" value="NZ_CAJNAS010000030.1"/>
</dbReference>
<evidence type="ECO:0000313" key="2">
    <source>
        <dbReference type="Proteomes" id="UP000675121"/>
    </source>
</evidence>
<organism evidence="1 2">
    <name type="scientific">Paraburkholderia domus</name>
    <dbReference type="NCBI Taxonomy" id="2793075"/>
    <lineage>
        <taxon>Bacteria</taxon>
        <taxon>Pseudomonadati</taxon>
        <taxon>Pseudomonadota</taxon>
        <taxon>Betaproteobacteria</taxon>
        <taxon>Burkholderiales</taxon>
        <taxon>Burkholderiaceae</taxon>
        <taxon>Paraburkholderia</taxon>
    </lineage>
</organism>
<dbReference type="EMBL" id="CAJNAS010000030">
    <property type="protein sequence ID" value="CAE6959640.1"/>
    <property type="molecule type" value="Genomic_DNA"/>
</dbReference>
<evidence type="ECO:0000313" key="1">
    <source>
        <dbReference type="EMBL" id="CAE6959640.1"/>
    </source>
</evidence>
<dbReference type="AlphaFoldDB" id="A0A9N8N729"/>